<feature type="transmembrane region" description="Helical" evidence="1">
    <location>
        <begin position="52"/>
        <end position="73"/>
    </location>
</feature>
<dbReference type="GO" id="GO:0016020">
    <property type="term" value="C:membrane"/>
    <property type="evidence" value="ECO:0007669"/>
    <property type="project" value="TreeGrafter"/>
</dbReference>
<keyword evidence="1" id="KW-0472">Membrane</keyword>
<keyword evidence="1" id="KW-0812">Transmembrane</keyword>
<dbReference type="CDD" id="cd03510">
    <property type="entry name" value="Rhizobitoxine-FADS-like"/>
    <property type="match status" value="1"/>
</dbReference>
<dbReference type="EMBL" id="OBQJ01000018">
    <property type="protein sequence ID" value="SOC58323.1"/>
    <property type="molecule type" value="Genomic_DNA"/>
</dbReference>
<feature type="transmembrane region" description="Helical" evidence="1">
    <location>
        <begin position="27"/>
        <end position="46"/>
    </location>
</feature>
<evidence type="ECO:0000313" key="3">
    <source>
        <dbReference type="EMBL" id="SOC58323.1"/>
    </source>
</evidence>
<dbReference type="OrthoDB" id="9796486at2"/>
<dbReference type="Pfam" id="PF00487">
    <property type="entry name" value="FA_desaturase"/>
    <property type="match status" value="1"/>
</dbReference>
<keyword evidence="1" id="KW-1133">Transmembrane helix</keyword>
<dbReference type="InterPro" id="IPR012171">
    <property type="entry name" value="Fatty_acid_desaturase"/>
</dbReference>
<evidence type="ECO:0000256" key="1">
    <source>
        <dbReference type="SAM" id="Phobius"/>
    </source>
</evidence>
<protein>
    <submittedName>
        <fullName evidence="3">Fatty acid desaturase</fullName>
    </submittedName>
</protein>
<dbReference type="Proteomes" id="UP000219023">
    <property type="component" value="Unassembled WGS sequence"/>
</dbReference>
<dbReference type="PANTHER" id="PTHR19353">
    <property type="entry name" value="FATTY ACID DESATURASE 2"/>
    <property type="match status" value="1"/>
</dbReference>
<gene>
    <name evidence="3" type="ORF">SAMN05421509_1187</name>
</gene>
<accession>A0A285VWI4</accession>
<dbReference type="RefSeq" id="WP_097024192.1">
    <property type="nucleotide sequence ID" value="NZ_OBQJ01000018.1"/>
</dbReference>
<dbReference type="GO" id="GO:0008610">
    <property type="term" value="P:lipid biosynthetic process"/>
    <property type="evidence" value="ECO:0007669"/>
    <property type="project" value="UniProtKB-ARBA"/>
</dbReference>
<dbReference type="GO" id="GO:0016717">
    <property type="term" value="F:oxidoreductase activity, acting on paired donors, with oxidation of a pair of donors resulting in the reduction of molecular oxygen to two molecules of water"/>
    <property type="evidence" value="ECO:0007669"/>
    <property type="project" value="TreeGrafter"/>
</dbReference>
<name>A0A285VWI4_9GAMM</name>
<proteinExistence type="predicted"/>
<feature type="transmembrane region" description="Helical" evidence="1">
    <location>
        <begin position="197"/>
        <end position="219"/>
    </location>
</feature>
<evidence type="ECO:0000259" key="2">
    <source>
        <dbReference type="Pfam" id="PF00487"/>
    </source>
</evidence>
<reference evidence="3 4" key="1">
    <citation type="submission" date="2017-08" db="EMBL/GenBank/DDBJ databases">
        <authorList>
            <person name="de Groot N.N."/>
        </authorList>
    </citation>
    <scope>NUCLEOTIDE SEQUENCE [LARGE SCALE GENOMIC DNA]</scope>
    <source>
        <strain evidence="3 4">USBA 855</strain>
    </source>
</reference>
<dbReference type="AlphaFoldDB" id="A0A285VWI4"/>
<feature type="domain" description="Fatty acid desaturase" evidence="2">
    <location>
        <begin position="51"/>
        <end position="299"/>
    </location>
</feature>
<organism evidence="3 4">
    <name type="scientific">Chromohalobacter canadensis</name>
    <dbReference type="NCBI Taxonomy" id="141389"/>
    <lineage>
        <taxon>Bacteria</taxon>
        <taxon>Pseudomonadati</taxon>
        <taxon>Pseudomonadota</taxon>
        <taxon>Gammaproteobacteria</taxon>
        <taxon>Oceanospirillales</taxon>
        <taxon>Halomonadaceae</taxon>
        <taxon>Chromohalobacter</taxon>
    </lineage>
</organism>
<dbReference type="PANTHER" id="PTHR19353:SF19">
    <property type="entry name" value="DELTA(5) FATTY ACID DESATURASE C-RELATED"/>
    <property type="match status" value="1"/>
</dbReference>
<evidence type="ECO:0000313" key="4">
    <source>
        <dbReference type="Proteomes" id="UP000219023"/>
    </source>
</evidence>
<dbReference type="InterPro" id="IPR005804">
    <property type="entry name" value="FA_desaturase_dom"/>
</dbReference>
<sequence length="354" mass="41608">MSVNNKIFRLTPEVSKKLKPLAKKSNFWPLISISGAYLTIAISIFLTLNLSWWLYPIALVLIGSTQRGMANLLHESSHGTLAKSTTLNHIFGTTLTGHLIFHMLASYKESHIENHHPGLGDRDQDPDYQFHLEMGLYEHEKESTLKFFVKNIFLSLFGFRTFSYVKYVVKDRLLFKPRNKEERNSVRIEKVQFYMQWMAIIAMVSHTGTWTYLFLFWFVPMFTTTASIGWIIELAEHYPLPESETHSLLLSRNRHGWAFENWLLGRYGDNYHLVHHLRPNIPHHNVAKAHKIMLEDPEYKKWDDLWGGILTRKSPERMTLIDYVRRYKRWLREDPTRKGGAYAQHVIDTAYENA</sequence>